<dbReference type="PANTHER" id="PTHR37023:SF1">
    <property type="entry name" value="ISSOD25 TRANSPOSASE TNPA_ISSOD25"/>
    <property type="match status" value="1"/>
</dbReference>
<gene>
    <name evidence="3" type="ORF">DU002_19195</name>
</gene>
<dbReference type="Pfam" id="PF04986">
    <property type="entry name" value="Y2_Tnp"/>
    <property type="match status" value="1"/>
</dbReference>
<sequence>MKRTLQTLLDQHFDEYRRHHGVSLDQARAVSRIRDCRTARLGGHIQCCPQGHVQGVWYNSCKHRACPQCSGLPKERWLQHVQSVLLDCPHHHMIFTLPSELHGLWRFNRRRLTDLLFNAVHSTLKTFAKDPRYLAAMPGILSALHTWGRDLSLHPHLHCLISHGGLTEQGQWREPKKAVLFPQKPLMMVYRGKLLAGLKQALSEQELTLPEGRSASSMTQLCNQLGRKCWVVHCCARYDHASGVAKYLARYIKGGPLRNQQLRHVSQTHVTFSYQSHRSGKGEVSCLPVATFISRWLAHAPQHGKSSVRYLGLYSAGGRTKLNRARLQLGQPKVSQGEFISWQAYLIGCDVPRVCDVCGASLIHGEKEVPVHHAA</sequence>
<dbReference type="EMBL" id="QPID01000022">
    <property type="protein sequence ID" value="RCU42871.1"/>
    <property type="molecule type" value="Genomic_DNA"/>
</dbReference>
<dbReference type="GO" id="GO:0006313">
    <property type="term" value="P:DNA transposition"/>
    <property type="evidence" value="ECO:0007669"/>
    <property type="project" value="InterPro"/>
</dbReference>
<protein>
    <submittedName>
        <fullName evidence="3">IS91 family transposase</fullName>
    </submittedName>
</protein>
<name>A0A368N026_9GAMM</name>
<evidence type="ECO:0000313" key="3">
    <source>
        <dbReference type="EMBL" id="RCU42871.1"/>
    </source>
</evidence>
<evidence type="ECO:0000313" key="4">
    <source>
        <dbReference type="Proteomes" id="UP000252558"/>
    </source>
</evidence>
<comment type="caution">
    <text evidence="3">The sequence shown here is derived from an EMBL/GenBank/DDBJ whole genome shotgun (WGS) entry which is preliminary data.</text>
</comment>
<proteinExistence type="predicted"/>
<dbReference type="NCBIfam" id="NF033538">
    <property type="entry name" value="transpos_IS91"/>
    <property type="match status" value="1"/>
</dbReference>
<dbReference type="InterPro" id="IPR026889">
    <property type="entry name" value="Zn_Tnp"/>
</dbReference>
<organism evidence="3 4">
    <name type="scientific">Corallincola holothuriorum</name>
    <dbReference type="NCBI Taxonomy" id="2282215"/>
    <lineage>
        <taxon>Bacteria</taxon>
        <taxon>Pseudomonadati</taxon>
        <taxon>Pseudomonadota</taxon>
        <taxon>Gammaproteobacteria</taxon>
        <taxon>Alteromonadales</taxon>
        <taxon>Psychromonadaceae</taxon>
        <taxon>Corallincola</taxon>
    </lineage>
</organism>
<accession>A0A368N026</accession>
<dbReference type="Proteomes" id="UP000252558">
    <property type="component" value="Unassembled WGS sequence"/>
</dbReference>
<dbReference type="PANTHER" id="PTHR37023">
    <property type="entry name" value="TRANSPOSASE"/>
    <property type="match status" value="1"/>
</dbReference>
<feature type="domain" description="Transposase zinc-binding" evidence="2">
    <location>
        <begin position="9"/>
        <end position="97"/>
    </location>
</feature>
<evidence type="ECO:0000259" key="2">
    <source>
        <dbReference type="Pfam" id="PF14319"/>
    </source>
</evidence>
<dbReference type="GO" id="GO:0003677">
    <property type="term" value="F:DNA binding"/>
    <property type="evidence" value="ECO:0007669"/>
    <property type="project" value="InterPro"/>
</dbReference>
<reference evidence="3 4" key="1">
    <citation type="submission" date="2018-07" db="EMBL/GenBank/DDBJ databases">
        <title>Corallincola holothuriorum sp. nov., a new facultative anaerobe isolated from sea cucumber Apostichopus japonicus.</title>
        <authorList>
            <person name="Xia H."/>
        </authorList>
    </citation>
    <scope>NUCLEOTIDE SEQUENCE [LARGE SCALE GENOMIC DNA]</scope>
    <source>
        <strain evidence="3 4">C4</strain>
    </source>
</reference>
<dbReference type="GO" id="GO:0004803">
    <property type="term" value="F:transposase activity"/>
    <property type="evidence" value="ECO:0007669"/>
    <property type="project" value="InterPro"/>
</dbReference>
<dbReference type="AlphaFoldDB" id="A0A368N026"/>
<dbReference type="InterPro" id="IPR007069">
    <property type="entry name" value="Transposase_32"/>
</dbReference>
<dbReference type="RefSeq" id="WP_114340071.1">
    <property type="nucleotide sequence ID" value="NZ_QPID01000022.1"/>
</dbReference>
<feature type="domain" description="Transposase IS801/IS1294" evidence="1">
    <location>
        <begin position="139"/>
        <end position="315"/>
    </location>
</feature>
<dbReference type="Pfam" id="PF14319">
    <property type="entry name" value="Zn_Tnp_IS91"/>
    <property type="match status" value="1"/>
</dbReference>
<dbReference type="InterPro" id="IPR054832">
    <property type="entry name" value="transpos_IS91"/>
</dbReference>
<dbReference type="OrthoDB" id="6979325at2"/>
<evidence type="ECO:0000259" key="1">
    <source>
        <dbReference type="Pfam" id="PF04986"/>
    </source>
</evidence>
<keyword evidence="4" id="KW-1185">Reference proteome</keyword>